<accession>A0A4P8EEL7</accession>
<dbReference type="AlphaFoldDB" id="A0A4P8EEL7"/>
<name>A0A4P8EEL7_9RHOB</name>
<keyword evidence="3" id="KW-1185">Reference proteome</keyword>
<dbReference type="EMBL" id="CP039964">
    <property type="protein sequence ID" value="QCO55192.1"/>
    <property type="molecule type" value="Genomic_DNA"/>
</dbReference>
<feature type="transmembrane region" description="Helical" evidence="1">
    <location>
        <begin position="44"/>
        <end position="62"/>
    </location>
</feature>
<keyword evidence="1" id="KW-1133">Transmembrane helix</keyword>
<sequence>MYDPNIQDFYERVGRLNKAHARGLGFEAEGLRGRSYYRRPKRISVLRPLLLLVFLAAVGFGLKGTAYHVLGPHAFAERVASLQVDEAVSGRFLSADPVTQWVARAIERAMTLRG</sequence>
<dbReference type="KEGG" id="pseb:EOK75_05035"/>
<organism evidence="2 3">
    <name type="scientific">Pseudorhodobacter turbinis</name>
    <dbReference type="NCBI Taxonomy" id="2500533"/>
    <lineage>
        <taxon>Bacteria</taxon>
        <taxon>Pseudomonadati</taxon>
        <taxon>Pseudomonadota</taxon>
        <taxon>Alphaproteobacteria</taxon>
        <taxon>Rhodobacterales</taxon>
        <taxon>Paracoccaceae</taxon>
        <taxon>Pseudorhodobacter</taxon>
    </lineage>
</organism>
<proteinExistence type="predicted"/>
<evidence type="ECO:0000313" key="2">
    <source>
        <dbReference type="EMBL" id="QCO55192.1"/>
    </source>
</evidence>
<evidence type="ECO:0000256" key="1">
    <source>
        <dbReference type="SAM" id="Phobius"/>
    </source>
</evidence>
<protein>
    <submittedName>
        <fullName evidence="2">Uncharacterized protein</fullName>
    </submittedName>
</protein>
<keyword evidence="1" id="KW-0812">Transmembrane</keyword>
<gene>
    <name evidence="2" type="ORF">EOK75_05035</name>
</gene>
<dbReference type="Proteomes" id="UP000298631">
    <property type="component" value="Chromosome"/>
</dbReference>
<keyword evidence="1" id="KW-0472">Membrane</keyword>
<dbReference type="OrthoDB" id="7866534at2"/>
<dbReference type="RefSeq" id="WP_137192883.1">
    <property type="nucleotide sequence ID" value="NZ_CP039964.1"/>
</dbReference>
<reference evidence="2 3" key="1">
    <citation type="submission" date="2019-05" db="EMBL/GenBank/DDBJ databases">
        <title>Pseudorhodobacter turbinis sp. nov., isolated from the gut of the Korean turban shell.</title>
        <authorList>
            <person name="Jeong Y.-S."/>
            <person name="Kang W.-R."/>
            <person name="Bae J.-W."/>
        </authorList>
    </citation>
    <scope>NUCLEOTIDE SEQUENCE [LARGE SCALE GENOMIC DNA]</scope>
    <source>
        <strain evidence="2 3">S12M18</strain>
    </source>
</reference>
<evidence type="ECO:0000313" key="3">
    <source>
        <dbReference type="Proteomes" id="UP000298631"/>
    </source>
</evidence>